<feature type="domain" description="N-acetyltransferase" evidence="5">
    <location>
        <begin position="8"/>
        <end position="152"/>
    </location>
</feature>
<organism evidence="6 7">
    <name type="scientific">Antricoccus suffuscus</name>
    <dbReference type="NCBI Taxonomy" id="1629062"/>
    <lineage>
        <taxon>Bacteria</taxon>
        <taxon>Bacillati</taxon>
        <taxon>Actinomycetota</taxon>
        <taxon>Actinomycetes</taxon>
        <taxon>Geodermatophilales</taxon>
        <taxon>Antricoccaceae</taxon>
        <taxon>Antricoccus</taxon>
    </lineage>
</organism>
<dbReference type="RefSeq" id="WP_202862740.1">
    <property type="nucleotide sequence ID" value="NZ_PVUE01000035.1"/>
</dbReference>
<evidence type="ECO:0000259" key="5">
    <source>
        <dbReference type="PROSITE" id="PS51186"/>
    </source>
</evidence>
<dbReference type="CDD" id="cd04301">
    <property type="entry name" value="NAT_SF"/>
    <property type="match status" value="1"/>
</dbReference>
<dbReference type="PIRSF" id="PIRSF021524">
    <property type="entry name" value="MSH_acetyltransferase"/>
    <property type="match status" value="1"/>
</dbReference>
<dbReference type="Proteomes" id="UP000237752">
    <property type="component" value="Unassembled WGS sequence"/>
</dbReference>
<dbReference type="EC" id="2.3.1.189" evidence="4"/>
<reference evidence="6 7" key="1">
    <citation type="submission" date="2018-03" db="EMBL/GenBank/DDBJ databases">
        <title>Genomic Encyclopedia of Archaeal and Bacterial Type Strains, Phase II (KMG-II): from individual species to whole genera.</title>
        <authorList>
            <person name="Goeker M."/>
        </authorList>
    </citation>
    <scope>NUCLEOTIDE SEQUENCE [LARGE SCALE GENOMIC DNA]</scope>
    <source>
        <strain evidence="6 7">DSM 100065</strain>
    </source>
</reference>
<dbReference type="Pfam" id="PF00583">
    <property type="entry name" value="Acetyltransf_1"/>
    <property type="match status" value="2"/>
</dbReference>
<dbReference type="PROSITE" id="PS51186">
    <property type="entry name" value="GNAT"/>
    <property type="match status" value="2"/>
</dbReference>
<keyword evidence="1 4" id="KW-0808">Transferase</keyword>
<evidence type="ECO:0000256" key="1">
    <source>
        <dbReference type="ARBA" id="ARBA00022679"/>
    </source>
</evidence>
<comment type="catalytic activity">
    <reaction evidence="4">
        <text>1D-myo-inositol 2-(L-cysteinylamino)-2-deoxy-alpha-D-glucopyranoside + acetyl-CoA = mycothiol + CoA + H(+)</text>
        <dbReference type="Rhea" id="RHEA:26172"/>
        <dbReference type="ChEBI" id="CHEBI:15378"/>
        <dbReference type="ChEBI" id="CHEBI:16768"/>
        <dbReference type="ChEBI" id="CHEBI:57287"/>
        <dbReference type="ChEBI" id="CHEBI:57288"/>
        <dbReference type="ChEBI" id="CHEBI:58887"/>
        <dbReference type="EC" id="2.3.1.189"/>
    </reaction>
</comment>
<feature type="binding site" evidence="4">
    <location>
        <begin position="83"/>
        <end position="85"/>
    </location>
    <ligand>
        <name>acetyl-CoA</name>
        <dbReference type="ChEBI" id="CHEBI:57288"/>
        <label>1</label>
    </ligand>
</feature>
<dbReference type="AlphaFoldDB" id="A0A2T0YYN1"/>
<name>A0A2T0YYN1_9ACTN</name>
<keyword evidence="3 4" id="KW-0012">Acyltransferase</keyword>
<protein>
    <recommendedName>
        <fullName evidence="4">Mycothiol acetyltransferase</fullName>
        <shortName evidence="4">MSH acetyltransferase</shortName>
        <ecNumber evidence="4">2.3.1.189</ecNumber>
    </recommendedName>
    <alternativeName>
        <fullName evidence="4">Mycothiol synthase</fullName>
    </alternativeName>
</protein>
<feature type="binding site" evidence="4">
    <location>
        <position position="236"/>
    </location>
    <ligand>
        <name>1D-myo-inositol 2-(L-cysteinylamino)-2-deoxy-alpha-D-glucopyranoside</name>
        <dbReference type="ChEBI" id="CHEBI:58887"/>
    </ligand>
</feature>
<dbReference type="InterPro" id="IPR000182">
    <property type="entry name" value="GNAT_dom"/>
</dbReference>
<dbReference type="SUPFAM" id="SSF55729">
    <property type="entry name" value="Acyl-CoA N-acyltransferases (Nat)"/>
    <property type="match status" value="1"/>
</dbReference>
<dbReference type="PANTHER" id="PTHR43420">
    <property type="entry name" value="ACETYLTRANSFERASE"/>
    <property type="match status" value="1"/>
</dbReference>
<dbReference type="InterPro" id="IPR016181">
    <property type="entry name" value="Acyl_CoA_acyltransferase"/>
</dbReference>
<feature type="binding site" evidence="4">
    <location>
        <begin position="291"/>
        <end position="296"/>
    </location>
    <ligand>
        <name>acetyl-CoA</name>
        <dbReference type="ChEBI" id="CHEBI:57288"/>
        <label>2</label>
    </ligand>
</feature>
<keyword evidence="7" id="KW-1185">Reference proteome</keyword>
<dbReference type="HAMAP" id="MF_01698">
    <property type="entry name" value="MshD"/>
    <property type="match status" value="1"/>
</dbReference>
<dbReference type="EMBL" id="PVUE01000035">
    <property type="protein sequence ID" value="PRZ29207.1"/>
    <property type="molecule type" value="Genomic_DNA"/>
</dbReference>
<evidence type="ECO:0000256" key="4">
    <source>
        <dbReference type="HAMAP-Rule" id="MF_01698"/>
    </source>
</evidence>
<accession>A0A2T0YYN1</accession>
<evidence type="ECO:0000313" key="6">
    <source>
        <dbReference type="EMBL" id="PRZ29207.1"/>
    </source>
</evidence>
<dbReference type="Gene3D" id="3.40.630.30">
    <property type="match status" value="1"/>
</dbReference>
<dbReference type="InterPro" id="IPR050680">
    <property type="entry name" value="YpeA/RimI_acetyltransf"/>
</dbReference>
<dbReference type="GO" id="GO:0035447">
    <property type="term" value="F:mycothiol synthase activity"/>
    <property type="evidence" value="ECO:0007669"/>
    <property type="project" value="UniProtKB-UniRule"/>
</dbReference>
<comment type="subunit">
    <text evidence="4">Monomer.</text>
</comment>
<dbReference type="InterPro" id="IPR017813">
    <property type="entry name" value="Mycothiol_AcTrfase"/>
</dbReference>
<comment type="caution">
    <text evidence="4">Lacks conserved residue(s) required for the propagation of feature annotation.</text>
</comment>
<feature type="binding site" evidence="4">
    <location>
        <position position="39"/>
    </location>
    <ligand>
        <name>1D-myo-inositol 2-(L-cysteinylamino)-2-deoxy-alpha-D-glucopyranoside</name>
        <dbReference type="ChEBI" id="CHEBI:58887"/>
    </ligand>
</feature>
<dbReference type="GO" id="GO:0010125">
    <property type="term" value="P:mycothiol biosynthetic process"/>
    <property type="evidence" value="ECO:0007669"/>
    <property type="project" value="UniProtKB-UniRule"/>
</dbReference>
<feature type="binding site" evidence="4">
    <location>
        <begin position="259"/>
        <end position="265"/>
    </location>
    <ligand>
        <name>acetyl-CoA</name>
        <dbReference type="ChEBI" id="CHEBI:57288"/>
        <label>2</label>
    </ligand>
</feature>
<sequence length="316" mass="33915">MSTEVQIAREEAVSAERRTQILDLVEAATSADGVSPLDEQSLLQLRDPAGSPGVRHLLALRGDLVAGYAITSPDDEAGRNGELAVHPGHRGIGIGASLVEALQQDAPALHVWAHGNLPAAQALAQRAGFDKARVLWQLRRPLDESIAEATLPDGVEIRPFVPGQDEDEWLAVNAAAFATHPEQGHWSRADLDARMAETWFDPAGFLIAEVTTDSLRSAGDESALERGAIAGFHWTKVHDGGTPEAIGEVYVVGVEPRAQGLGLGKTLTLAGLHHLHGDGLAAVLLYVDDDNIAAMRLYERIGFTPYASDVRYKWTK</sequence>
<comment type="function">
    <text evidence="4">Catalyzes the transfer of acetyl from acetyl-CoA to desacetylmycothiol (Cys-GlcN-Ins) to form mycothiol.</text>
</comment>
<evidence type="ECO:0000256" key="2">
    <source>
        <dbReference type="ARBA" id="ARBA00022737"/>
    </source>
</evidence>
<feature type="binding site" evidence="4">
    <location>
        <position position="182"/>
    </location>
    <ligand>
        <name>1D-myo-inositol 2-(L-cysteinylamino)-2-deoxy-alpha-D-glucopyranoside</name>
        <dbReference type="ChEBI" id="CHEBI:58887"/>
    </ligand>
</feature>
<keyword evidence="2 4" id="KW-0677">Repeat</keyword>
<dbReference type="PANTHER" id="PTHR43420:SF12">
    <property type="entry name" value="N-ACETYLTRANSFERASE DOMAIN-CONTAINING PROTEIN"/>
    <property type="match status" value="1"/>
</dbReference>
<evidence type="ECO:0000313" key="7">
    <source>
        <dbReference type="Proteomes" id="UP000237752"/>
    </source>
</evidence>
<feature type="binding site" evidence="4">
    <location>
        <position position="286"/>
    </location>
    <ligand>
        <name>1D-myo-inositol 2-(L-cysteinylamino)-2-deoxy-alpha-D-glucopyranoside</name>
        <dbReference type="ChEBI" id="CHEBI:58887"/>
    </ligand>
</feature>
<gene>
    <name evidence="4" type="primary">mshD</name>
    <name evidence="6" type="ORF">CLV47_1351</name>
</gene>
<evidence type="ECO:0000256" key="3">
    <source>
        <dbReference type="ARBA" id="ARBA00023315"/>
    </source>
</evidence>
<feature type="binding site" evidence="4">
    <location>
        <begin position="252"/>
        <end position="254"/>
    </location>
    <ligand>
        <name>acetyl-CoA</name>
        <dbReference type="ChEBI" id="CHEBI:57288"/>
        <label>2</label>
    </ligand>
</feature>
<comment type="caution">
    <text evidence="6">The sequence shown here is derived from an EMBL/GenBank/DDBJ whole genome shotgun (WGS) entry which is preliminary data.</text>
</comment>
<proteinExistence type="inferred from homology"/>
<dbReference type="NCBIfam" id="TIGR03448">
    <property type="entry name" value="mycothiol_MshD"/>
    <property type="match status" value="1"/>
</dbReference>
<comment type="similarity">
    <text evidence="4">Belongs to the acetyltransferase family. MshD subfamily.</text>
</comment>
<feature type="domain" description="N-acetyltransferase" evidence="5">
    <location>
        <begin position="155"/>
        <end position="316"/>
    </location>
</feature>
<feature type="binding site" evidence="4">
    <location>
        <position position="248"/>
    </location>
    <ligand>
        <name>1D-myo-inositol 2-(L-cysteinylamino)-2-deoxy-alpha-D-glucopyranoside</name>
        <dbReference type="ChEBI" id="CHEBI:58887"/>
    </ligand>
</feature>